<sequence>MGSQRCFTSLSLTLLWCPFSLVMLECTSSPWFHSNME</sequence>
<reference evidence="2" key="1">
    <citation type="submission" date="2012-05" db="EMBL/GenBank/DDBJ databases">
        <authorList>
            <person name="Krishnakumar V."/>
            <person name="Cheung F."/>
            <person name="Xiao Y."/>
            <person name="Chan A."/>
            <person name="Moskal W.A."/>
            <person name="Town C.D."/>
        </authorList>
    </citation>
    <scope>NUCLEOTIDE SEQUENCE</scope>
</reference>
<proteinExistence type="evidence at transcript level"/>
<accession>I3S584</accession>
<protein>
    <submittedName>
        <fullName evidence="2">Uncharacterized protein</fullName>
    </submittedName>
</protein>
<evidence type="ECO:0000313" key="2">
    <source>
        <dbReference type="EMBL" id="AFK35426.1"/>
    </source>
</evidence>
<name>I3S584_LOTJA</name>
<dbReference type="EMBL" id="BT135631">
    <property type="protein sequence ID" value="AFK35426.1"/>
    <property type="molecule type" value="mRNA"/>
</dbReference>
<organism evidence="2">
    <name type="scientific">Lotus japonicus</name>
    <name type="common">Lotus corniculatus var. japonicus</name>
    <dbReference type="NCBI Taxonomy" id="34305"/>
    <lineage>
        <taxon>Eukaryota</taxon>
        <taxon>Viridiplantae</taxon>
        <taxon>Streptophyta</taxon>
        <taxon>Embryophyta</taxon>
        <taxon>Tracheophyta</taxon>
        <taxon>Spermatophyta</taxon>
        <taxon>Magnoliopsida</taxon>
        <taxon>eudicotyledons</taxon>
        <taxon>Gunneridae</taxon>
        <taxon>Pentapetalae</taxon>
        <taxon>rosids</taxon>
        <taxon>fabids</taxon>
        <taxon>Fabales</taxon>
        <taxon>Fabaceae</taxon>
        <taxon>Papilionoideae</taxon>
        <taxon>50 kb inversion clade</taxon>
        <taxon>NPAAA clade</taxon>
        <taxon>Hologalegina</taxon>
        <taxon>robinioid clade</taxon>
        <taxon>Loteae</taxon>
        <taxon>Lotus</taxon>
    </lineage>
</organism>
<feature type="chain" id="PRO_5003678588" evidence="1">
    <location>
        <begin position="25"/>
        <end position="37"/>
    </location>
</feature>
<keyword evidence="1" id="KW-0732">Signal</keyword>
<feature type="signal peptide" evidence="1">
    <location>
        <begin position="1"/>
        <end position="24"/>
    </location>
</feature>
<evidence type="ECO:0000256" key="1">
    <source>
        <dbReference type="SAM" id="SignalP"/>
    </source>
</evidence>
<dbReference type="AlphaFoldDB" id="I3S584"/>